<protein>
    <recommendedName>
        <fullName evidence="3">DUF1150 family protein</fullName>
    </recommendedName>
</protein>
<keyword evidence="2" id="KW-1185">Reference proteome</keyword>
<reference evidence="1 2" key="1">
    <citation type="submission" date="2019-03" db="EMBL/GenBank/DDBJ databases">
        <title>Genomic Encyclopedia of Type Strains, Phase IV (KMG-IV): sequencing the most valuable type-strain genomes for metagenomic binning, comparative biology and taxonomic classification.</title>
        <authorList>
            <person name="Goeker M."/>
        </authorList>
    </citation>
    <scope>NUCLEOTIDE SEQUENCE [LARGE SCALE GENOMIC DNA]</scope>
    <source>
        <strain evidence="1 2">DSM 2132</strain>
    </source>
</reference>
<gene>
    <name evidence="1" type="ORF">EV659_10499</name>
</gene>
<organism evidence="1 2">
    <name type="scientific">Rhodothalassium salexigens DSM 2132</name>
    <dbReference type="NCBI Taxonomy" id="1188247"/>
    <lineage>
        <taxon>Bacteria</taxon>
        <taxon>Pseudomonadati</taxon>
        <taxon>Pseudomonadota</taxon>
        <taxon>Alphaproteobacteria</taxon>
        <taxon>Rhodothalassiales</taxon>
        <taxon>Rhodothalassiaceae</taxon>
        <taxon>Rhodothalassium</taxon>
    </lineage>
</organism>
<comment type="caution">
    <text evidence="1">The sequence shown here is derived from an EMBL/GenBank/DDBJ whole genome shotgun (WGS) entry which is preliminary data.</text>
</comment>
<dbReference type="RefSeq" id="WP_132708153.1">
    <property type="nucleotide sequence ID" value="NZ_JACIGF010000004.1"/>
</dbReference>
<dbReference type="Pfam" id="PF06620">
    <property type="entry name" value="DUF1150"/>
    <property type="match status" value="1"/>
</dbReference>
<proteinExistence type="predicted"/>
<name>A0A4R2PIF2_RHOSA</name>
<dbReference type="InParanoid" id="A0A4R2PIF2"/>
<dbReference type="InterPro" id="IPR009531">
    <property type="entry name" value="DUF1150"/>
</dbReference>
<dbReference type="Proteomes" id="UP000295399">
    <property type="component" value="Unassembled WGS sequence"/>
</dbReference>
<sequence length="75" mass="8137">MSDQTVTRPTGQLSQQDFRALGTPNLVYIRPVIDDDGNRQFYVHAADGEALGAAASYAQAVAEARVHELEPVSLH</sequence>
<dbReference type="AlphaFoldDB" id="A0A4R2PIF2"/>
<evidence type="ECO:0000313" key="2">
    <source>
        <dbReference type="Proteomes" id="UP000295399"/>
    </source>
</evidence>
<evidence type="ECO:0000313" key="1">
    <source>
        <dbReference type="EMBL" id="TCP35249.1"/>
    </source>
</evidence>
<dbReference type="OrthoDB" id="7205167at2"/>
<dbReference type="EMBL" id="SLXO01000004">
    <property type="protein sequence ID" value="TCP35249.1"/>
    <property type="molecule type" value="Genomic_DNA"/>
</dbReference>
<evidence type="ECO:0008006" key="3">
    <source>
        <dbReference type="Google" id="ProtNLM"/>
    </source>
</evidence>
<accession>A0A4R2PIF2</accession>